<dbReference type="AlphaFoldDB" id="A0A6J1CX01"/>
<feature type="domain" description="RING-type" evidence="13">
    <location>
        <begin position="324"/>
        <end position="373"/>
    </location>
</feature>
<dbReference type="SUPFAM" id="SSF48403">
    <property type="entry name" value="Ankyrin repeat"/>
    <property type="match status" value="1"/>
</dbReference>
<dbReference type="Pfam" id="PF12796">
    <property type="entry name" value="Ank_2"/>
    <property type="match status" value="2"/>
</dbReference>
<comment type="catalytic activity">
    <reaction evidence="1">
        <text>S-ubiquitinyl-[E2 ubiquitin-conjugating enzyme]-L-cysteine + [acceptor protein]-L-lysine = [E2 ubiquitin-conjugating enzyme]-L-cysteine + N(6)-ubiquitinyl-[acceptor protein]-L-lysine.</text>
        <dbReference type="EC" id="2.3.2.27"/>
    </reaction>
</comment>
<dbReference type="SUPFAM" id="SSF57850">
    <property type="entry name" value="RING/U-box"/>
    <property type="match status" value="1"/>
</dbReference>
<dbReference type="GO" id="GO:0008270">
    <property type="term" value="F:zinc ion binding"/>
    <property type="evidence" value="ECO:0007669"/>
    <property type="project" value="UniProtKB-KW"/>
</dbReference>
<feature type="repeat" description="ANK" evidence="11">
    <location>
        <begin position="192"/>
        <end position="224"/>
    </location>
</feature>
<accession>A0A6J1CX01</accession>
<keyword evidence="7 12" id="KW-0863">Zinc-finger</keyword>
<evidence type="ECO:0000256" key="7">
    <source>
        <dbReference type="ARBA" id="ARBA00022771"/>
    </source>
</evidence>
<sequence length="441" mass="47623">MGQGLSCADRHGSGFFGALQNGEVEVVRAMVETDQSILHRTTNHRRSSALHMAAASGQIDILSLLLDRSANPDVLNRHNQTPLMLAAMGGKIACVKRLIEAGANILMFDSIHRRTCLHYAAHYGHSDCLQAILSAAHSTPVSDSWGFARFVNIRDGDGSTPLHLASRQSQPECVRILLNNGALVCVSTCSCPGSSPLHLAARGGSLECVRELLAWGADRFQFDSYGRIPFAVAVKHKHQACAALLNPSSPEPLVWPSPLKLIIELDPDAKVLLEKALMDANMEREKTILKETCITPPCPLQSDVDIDADVDNDLALEASDAELCCICFEQVCNIEAQPCSHRMCAHCTVSLCCHKKPNPTTACPTAPVCPFCRSSITQLLVAEVKSNDNADQEISPLKLKGSRTSNFNEENSSFKSLSALVGKLGEHDSGSLSSHKKGVTR</sequence>
<evidence type="ECO:0000256" key="3">
    <source>
        <dbReference type="ARBA" id="ARBA00012483"/>
    </source>
</evidence>
<dbReference type="PANTHER" id="PTHR24198:SF165">
    <property type="entry name" value="ANKYRIN REPEAT-CONTAINING PROTEIN-RELATED"/>
    <property type="match status" value="1"/>
</dbReference>
<dbReference type="PANTHER" id="PTHR24198">
    <property type="entry name" value="ANKYRIN REPEAT AND PROTEIN KINASE DOMAIN-CONTAINING PROTEIN"/>
    <property type="match status" value="1"/>
</dbReference>
<evidence type="ECO:0000256" key="10">
    <source>
        <dbReference type="ARBA" id="ARBA00023043"/>
    </source>
</evidence>
<reference evidence="15" key="1">
    <citation type="submission" date="2025-08" db="UniProtKB">
        <authorList>
            <consortium name="RefSeq"/>
        </authorList>
    </citation>
    <scope>IDENTIFICATION</scope>
    <source>
        <strain evidence="15">OHB3-1</strain>
    </source>
</reference>
<proteinExistence type="predicted"/>
<evidence type="ECO:0000256" key="5">
    <source>
        <dbReference type="ARBA" id="ARBA00022723"/>
    </source>
</evidence>
<keyword evidence="9" id="KW-0862">Zinc</keyword>
<feature type="repeat" description="ANK" evidence="11">
    <location>
        <begin position="78"/>
        <end position="110"/>
    </location>
</feature>
<keyword evidence="8" id="KW-0833">Ubl conjugation pathway</keyword>
<evidence type="ECO:0000256" key="4">
    <source>
        <dbReference type="ARBA" id="ARBA00022679"/>
    </source>
</evidence>
<dbReference type="InterPro" id="IPR036770">
    <property type="entry name" value="Ankyrin_rpt-contain_sf"/>
</dbReference>
<dbReference type="PROSITE" id="PS50088">
    <property type="entry name" value="ANK_REPEAT"/>
    <property type="match status" value="4"/>
</dbReference>
<evidence type="ECO:0000256" key="8">
    <source>
        <dbReference type="ARBA" id="ARBA00022786"/>
    </source>
</evidence>
<dbReference type="Gene3D" id="3.30.40.10">
    <property type="entry name" value="Zinc/RING finger domain, C3HC4 (zinc finger)"/>
    <property type="match status" value="1"/>
</dbReference>
<evidence type="ECO:0000256" key="6">
    <source>
        <dbReference type="ARBA" id="ARBA00022737"/>
    </source>
</evidence>
<dbReference type="InterPro" id="IPR013083">
    <property type="entry name" value="Znf_RING/FYVE/PHD"/>
</dbReference>
<dbReference type="InterPro" id="IPR056760">
    <property type="entry name" value="RING_XB3-like"/>
</dbReference>
<evidence type="ECO:0000256" key="12">
    <source>
        <dbReference type="PROSITE-ProRule" id="PRU00175"/>
    </source>
</evidence>
<comment type="pathway">
    <text evidence="2">Protein modification; protein ubiquitination.</text>
</comment>
<evidence type="ECO:0000256" key="9">
    <source>
        <dbReference type="ARBA" id="ARBA00022833"/>
    </source>
</evidence>
<dbReference type="Gene3D" id="1.25.40.20">
    <property type="entry name" value="Ankyrin repeat-containing domain"/>
    <property type="match status" value="3"/>
</dbReference>
<dbReference type="Pfam" id="PF00023">
    <property type="entry name" value="Ank"/>
    <property type="match status" value="1"/>
</dbReference>
<dbReference type="Pfam" id="PF24921">
    <property type="entry name" value="RING_XB3-XBAT31"/>
    <property type="match status" value="1"/>
</dbReference>
<dbReference type="EC" id="2.3.2.27" evidence="3"/>
<evidence type="ECO:0000313" key="14">
    <source>
        <dbReference type="Proteomes" id="UP000504603"/>
    </source>
</evidence>
<dbReference type="OrthoDB" id="194358at2759"/>
<dbReference type="PROSITE" id="PS50089">
    <property type="entry name" value="ZF_RING_2"/>
    <property type="match status" value="1"/>
</dbReference>
<dbReference type="RefSeq" id="XP_022145572.1">
    <property type="nucleotide sequence ID" value="XM_022289880.1"/>
</dbReference>
<feature type="repeat" description="ANK" evidence="11">
    <location>
        <begin position="45"/>
        <end position="77"/>
    </location>
</feature>
<dbReference type="Proteomes" id="UP000504603">
    <property type="component" value="Unplaced"/>
</dbReference>
<evidence type="ECO:0000313" key="15">
    <source>
        <dbReference type="RefSeq" id="XP_022145572.1"/>
    </source>
</evidence>
<dbReference type="KEGG" id="mcha:111014993"/>
<dbReference type="SMART" id="SM00248">
    <property type="entry name" value="ANK"/>
    <property type="match status" value="6"/>
</dbReference>
<evidence type="ECO:0000256" key="11">
    <source>
        <dbReference type="PROSITE-ProRule" id="PRU00023"/>
    </source>
</evidence>
<dbReference type="InterPro" id="IPR001841">
    <property type="entry name" value="Znf_RING"/>
</dbReference>
<protein>
    <recommendedName>
        <fullName evidence="3">RING-type E3 ubiquitin transferase</fullName>
        <ecNumber evidence="3">2.3.2.27</ecNumber>
    </recommendedName>
</protein>
<evidence type="ECO:0000256" key="2">
    <source>
        <dbReference type="ARBA" id="ARBA00004906"/>
    </source>
</evidence>
<dbReference type="PROSITE" id="PS50297">
    <property type="entry name" value="ANK_REP_REGION"/>
    <property type="match status" value="4"/>
</dbReference>
<dbReference type="GeneID" id="111014993"/>
<keyword evidence="6" id="KW-0677">Repeat</keyword>
<gene>
    <name evidence="15" type="primary">LOC111014993</name>
</gene>
<evidence type="ECO:0000256" key="1">
    <source>
        <dbReference type="ARBA" id="ARBA00000900"/>
    </source>
</evidence>
<name>A0A6J1CX01_MOMCH</name>
<evidence type="ECO:0000259" key="13">
    <source>
        <dbReference type="PROSITE" id="PS50089"/>
    </source>
</evidence>
<dbReference type="InterPro" id="IPR002110">
    <property type="entry name" value="Ankyrin_rpt"/>
</dbReference>
<keyword evidence="14" id="KW-1185">Reference proteome</keyword>
<keyword evidence="5" id="KW-0479">Metal-binding</keyword>
<feature type="repeat" description="ANK" evidence="11">
    <location>
        <begin position="157"/>
        <end position="182"/>
    </location>
</feature>
<keyword evidence="10 11" id="KW-0040">ANK repeat</keyword>
<keyword evidence="4" id="KW-0808">Transferase</keyword>
<organism evidence="14 15">
    <name type="scientific">Momordica charantia</name>
    <name type="common">Bitter gourd</name>
    <name type="synonym">Balsam pear</name>
    <dbReference type="NCBI Taxonomy" id="3673"/>
    <lineage>
        <taxon>Eukaryota</taxon>
        <taxon>Viridiplantae</taxon>
        <taxon>Streptophyta</taxon>
        <taxon>Embryophyta</taxon>
        <taxon>Tracheophyta</taxon>
        <taxon>Spermatophyta</taxon>
        <taxon>Magnoliopsida</taxon>
        <taxon>eudicotyledons</taxon>
        <taxon>Gunneridae</taxon>
        <taxon>Pentapetalae</taxon>
        <taxon>rosids</taxon>
        <taxon>fabids</taxon>
        <taxon>Cucurbitales</taxon>
        <taxon>Cucurbitaceae</taxon>
        <taxon>Momordiceae</taxon>
        <taxon>Momordica</taxon>
    </lineage>
</organism>
<dbReference type="GO" id="GO:0061630">
    <property type="term" value="F:ubiquitin protein ligase activity"/>
    <property type="evidence" value="ECO:0007669"/>
    <property type="project" value="UniProtKB-EC"/>
</dbReference>